<name>A0ACB8WC82_9TELE</name>
<protein>
    <submittedName>
        <fullName evidence="1">Uncharacterized protein</fullName>
    </submittedName>
</protein>
<feature type="non-terminal residue" evidence="1">
    <location>
        <position position="1"/>
    </location>
</feature>
<evidence type="ECO:0000313" key="1">
    <source>
        <dbReference type="EMBL" id="KAI3365280.1"/>
    </source>
</evidence>
<gene>
    <name evidence="1" type="ORF">L3Q82_010367</name>
</gene>
<dbReference type="EMBL" id="CM041542">
    <property type="protein sequence ID" value="KAI3365280.1"/>
    <property type="molecule type" value="Genomic_DNA"/>
</dbReference>
<evidence type="ECO:0000313" key="2">
    <source>
        <dbReference type="Proteomes" id="UP000831701"/>
    </source>
</evidence>
<comment type="caution">
    <text evidence="1">The sequence shown here is derived from an EMBL/GenBank/DDBJ whole genome shotgun (WGS) entry which is preliminary data.</text>
</comment>
<accession>A0ACB8WC82</accession>
<organism evidence="1 2">
    <name type="scientific">Scortum barcoo</name>
    <name type="common">barcoo grunter</name>
    <dbReference type="NCBI Taxonomy" id="214431"/>
    <lineage>
        <taxon>Eukaryota</taxon>
        <taxon>Metazoa</taxon>
        <taxon>Chordata</taxon>
        <taxon>Craniata</taxon>
        <taxon>Vertebrata</taxon>
        <taxon>Euteleostomi</taxon>
        <taxon>Actinopterygii</taxon>
        <taxon>Neopterygii</taxon>
        <taxon>Teleostei</taxon>
        <taxon>Neoteleostei</taxon>
        <taxon>Acanthomorphata</taxon>
        <taxon>Eupercaria</taxon>
        <taxon>Centrarchiformes</taxon>
        <taxon>Terapontoidei</taxon>
        <taxon>Terapontidae</taxon>
        <taxon>Scortum</taxon>
    </lineage>
</organism>
<dbReference type="Proteomes" id="UP000831701">
    <property type="component" value="Chromosome 12"/>
</dbReference>
<sequence length="5933" mass="650150">VNQNGHLTFDRPWISFIPQHIPLYGSRDFIAPFWMDLDNRESGEVNYNQYTSGSVLQQATQDINEYFPRLNFKANWVFVATWFEVAYFPNSGTHTTVQAVLISGGQYSFVLMNYGVIASTSRNVQAGYDTIRSTHHFSIPGSFSNNATGINSNFRLNSNVNVPGRWAFQTDLATKDCTFNGEPVQLGDSFWSDSTCAQRCTCASAGLQCQNQPCSFSQICRPTAFQFSCRAAQRRTCTISGDPHYYTFDGTVFHFQGTCTYVLSEKCGDGLPYYRVEGKNEHRGSTHVSWTRLVKVYVYNDTIELVKGRRGEAKVNGNFAATPFYLNNGTVQVYESGFSVIISTDFGLEVSYDTNHYVRISVPYTYQNATCGLCGNFNNQRGDDFRTRQGEVVSSDVVFANSWQASGDDEPGCEAQCGGLDCAACTEAQTALYSTAAHCGILQSSSGPFAACHQRLPPQSFVENCVYDLCVGGGYQPILCQALNVYASQCQQNGVQLPSWRRQGFCEIPCPANSHFESQGTGCPATCVNPNSTHNCPLPAQESCICNSGYILSGGVCVPYDECGCSFEGRYYRSGETVILDEDCGRRCSCSYGSMTCRSHGCGPLESCRVEEGERGCRPNSYGTCWIGGPGSYHTFDGLTFQYPGACRLTLAKVMGLSSHPHFMVTAEKVPRGQQGFVRLLKFEVEGTQISIEMTGGSKVQVDGQLIRLPFSSASNRIHIYHSSVHSIILRTAFGVTVQTVWLHFVRVTAPGIYSGSLGGLCGNYNGYPHDDFRTPNGILVNSSQDFGDSWRDGSLAAHCVESVNHNSTTNYNSSEYCGILGSPGGLFAQCWAMVDPQQHVDACVEILRTSRDPASVLSPTCPLNSHYELCGSSCPSACPSLSFPFTCDTVCQEGCQCDDGFVLNGNQCVPPTGCGCYHQGRYWQGGESFWDGEECQGLCSCNGTTGAVHCIPNSCGPQESCRVVEGEFGCHPNPHGTCSASGDPHYLTFDGKAYDFQGTCRYILTTLCNATDGLHQFSVEAKNEPWGGSPVSITAEVFVNVWDYQVWMSRDNRGMVQVNGITTNLPVLLNGGRVSIYASGSRTFVSAHFGLSVTYDGWSTVSVSVPSNYSGKTCGLCGNFNGNPNDEFHTPSGMMVTTPDEFGTAWKVAGNYTCSDGCGSSCPRCTNELPARAQCEVIQAAAGPFSFCHEEVDPAPYFNDCVFDVCVSGNQGQDLLCRAIQAYVSACQSANVRIYPWRQNTTCRLDCPANSHYELCGTDCGHTCVSSIHATCEEVCAEGCFCDDGFVRSGTRCVPVESCGCQYDGFYYSAGESFWTEGCSQRCECHAPNDLRCSAASCTPAQKCTIRNGQLGCFDVMSTCSVLGDPHYITFDGAVAHFQGTCSYIITESLSHGTNETQFQVIAINNHRGNNRVSFVSAVDVYLSNHLESEYIRIGPNKRVKVNGNEVSLPTTAGTLAQVVTQGSYIVVDAIDLVVQFDGQSTLLVRIGQNRVNRVTGMCGNFNSNPADDKVFPNGTAAQNDNYFGHSWKANTSKPGCGSTDEPNVACQLKDEYSKLCSIITNTSGPFSACHIYSDPKPFFTSCVYDLCHYPLISDILCSAVSAYEKTCSVLGLNIPEWRSSLHCAESDPCEQLNCTEYEWCGKKDGVYGCFCDEHYSRPNNESYDSSITCVSSSGTISLSRCRLFEAGFQPSALHLLDDSCKGTIQDGRLVFHFNNDDQLCGTVLRSNGTHFRYENAIQGDEGLNIHLVFHCVYPLTQALSMDIGINPVESFMKKKVPSGQGHYHMRMIPYKDAGFRFPLTSDRNIGLEIDQRLYVEVRTEGVDERQILAVLDSCWATPVKNASYPVRWDLIINKCPNSEGDSVELVQNGNSTAARFSFKIFSFSGFPSIYLHCQHCNPHRGHHRGLRDVSYHDTVMLSLGPLATVSGKWSVNHNGHMTFDMPWSSYIPQRFPVYGSKDIIAPFWTDLDNRVNGQISYAQYTSGSVLQQATQDINAYFPQLNFNANWVFVATWYEVAYFPTTGTRTTFQAVLISGGQYSFVLMNYGVIAYTVRDVQAGYDTIDSSHHFSIPGSFSTNATGTNSNFRLSSNVNVPGRWAFRTDYGSRGCTFNGQPVQLGDSFWSDSTCAQKCTCTSAGLQCQNQPCSFSQICRPIAFQFSCQAVQRRTCTISGDPHYYTFDGTVFHFQGTCTYVLSEKCGDGLPYYRVEGKNEHRGSTHVSWTRLVKVYVYNDTIELVKGRRGEAKVNGNFAATPFYLNNGTVQVYESGFSVIISTDFGLEVSYDAYHYVRISVPYTYQNATCGLCGNFNNQPEDDFRTRQGEVVSSDVVFANSWHTSGDDEPGCETRCGGLGCAACTEAQTTLYSSAAHCGILQSSSGPFAACHQQLPPQSFVENCVYDLCVGGGYQPILCQALNVYASQCQQNGVQLPSWRRQGFCEIPCPANSHFESQGTGCPATCVNPNSTHNCPLPAQESCICNSGYILSGGVCVPYDECGCSFEGRYYRSGETVILDEDCGRRCSCSYGSMTCRSHGCGPLESCRVEEGERGCRPNSYGTCWIGGPGSYHTFDGLTFQYPGACRLTLAKVMGLSSHPHFMVTAEKVPRGQQGFARLLKFEVEGTQISIEMTGGSKVQIDGQLIRLPFSSASNRIHIYHSSVHSIILRTAFGVTVQTVWPHFVRVTAPGIYSGSLGGLCGNYNGYPHDDFRTPNGILVNSSQDFGDSWRDGSLAAQCVESVNHNSTTNYNSSEYCGILGSPGGPFAQCWAMVDPQQHVDACVEILRTSRDPASVLCEVLRDYALMCQHKGVSLRDWRNATGCAPTCPLNSHYELCGSSCPSACPSLSFPFTCDTVCQEGCQCDDGFVLNGNQCVPPTGCGCYHQGHYWRGGESFWDGEECQGLCSCNGTTGAVHCIPNSCGPQESCRVVEGEFGCHPNPHGTCSASGDPHYLTFDGKAYDFQGTCRYILTTLCNATDGLHRFSVEAKNEPWSGSPVSITAEVFVNVWDYQVRMSRDNRGMVQVNGITTNLPVLLNGGRVSIYASGSRTFVSAHFGLSVTYDGWSTVSVSVPSNYSGKTCGLCGNFNGNPNDEFHTPSGMMVTTPDEFGTAWKVAGNYTCSDGCGSSCPRCTNELPARAQCEVIQAAAGPFSFCHEEVDPAPYFNDCVFDVCVSGNQGQALLCRAIQAYVSACQSANVRIYPWRQNTTCRLDCPANSHYELCGTDCGHTCASSIHATCEEVCAEGCFCDDGFVRSGTRCVPVESCGCQYDGFYYSAGESFWTEGCSQRCECHAPNDMLCSAASCTPAQECTIRNGQLGCFDVMSTCTVWGDPHYITFDGAVAHFQGTCSYIITESLSHGTNETQFQVIATNNHRGNNHVSFVSAVDVYLSNHLESEYIRIGPNKRVKVNGNEVSLPTTAGTLAQVVTAGELHSGMCGNFNSNPADDKVFPNGTAAQNDNYFGHSWKANTSQPGCGSTYDRSGDGLNDCPFVEEYSALCRVITNTSGPFSDCHVHSDPQPFFTSCVYDLCLYTPVNGMLCSAVSAYERTCSVLGLDIPEWRSDLQCAESDPCKQLDCTEYEWCGEKDGVYGCFCDEHHHRPNNESYDSSITCVSSSGTMSVSRCQLFEAGFHSDALHLREESCNGTLQDGRLVFNFNNEDQLCGTVLRSNGTHFMYENTIQGDVDPNHGLISRQRNIQLRFSCEYPLTQALSMDVGINPVESIVRRKLPSGQGHYHMRMIPYQDAGFRFPLTSDRNIELEIDQRLYVEVRTEGVDERQISTVLDSCWATPVNIASYPVRWDLISTECPNPADGTVELIQNGISTVARFSFRMFAFTNFSSIYLHCQVHLCLLSHNNCTAHCYPGYHRRVARDVLHHATTDISLGPLVLSSGIKADLTWESDMTSQIISFIVLLLGLFGPLYPISGTASSRSDDGSSPRIILQRPFVYFGRTYTQIYVNHNGHLTFDSPVSAHSPQRFPLRGTRDFISPFWTDLDNRQIGQVYYNQYTSSSVLQQATQDINDYFPTINFDANWVFVATWYEVAYYSNSGTRTTVQAVLISGGQYSFVLMNYGIIASTTLNVQAGYDTINSVHYFSIPGSFTSSATGTNSNFRLSSNVNVPGRWAFRTDHGSRGCTFNGELVQLGDSFWSDSTCAQKCTCTSAGLHCQNQPCSFSQICRPTAFQFSCQTVQRGTCTINGDPHYYTFDGTVFHFQGTCTYVLSEQCSDELPYYRVEGKNEHRGSTHVSWTRLVKVYVYNDTIELVKGHHAKAKVNGDFTATPFYLNNGTVQVYESGFSVIISTDFGLEVSYDTNHYVRISVPYNYQNATCGLCGNFNNQRGDDFRTREGEVVSSDVVFANSWQASGDDEPGCEAQCEGLDCAACTEAQTALYSTAAHCGILQSSSGPFAACHQRLPPQSFVENCVYDLCVGGGYQPILCQALNVYASQCQQNGVQLPSWRRQGFCEIPCPANSHFESQGTGCPATCVNPNSTHNCPLPAQESCICNSGYILSGGVCVPYDECGCSFEGRYYRSGETVILDEDCGRRCSCSYGSMTCRSHGCGPLESCRVEEGERGCRPNSYGTCWIGGPGSYHTFDGLTFQYPGACRLTLAKVMGLSSHPHFMVTAEKVPRGQQGFARLLKFEVEGTQISIEMTGGSKVQVDGQLIRLPFSSASSRIHIYHSSVHSIILRTAFGVTVQTVWPHFVRVTAPGIYSGSLGGLCGNYNGYPHDDFRTPNGILVNSSQDFGDSWRDGSLAAHCVESVNHNSTTNYNSSEYCGILGSPGGPFAQCWAMVDPQQHVDACVEILRTSRDPASVLCEVLRDYALMCQHKGVSLRDWRNAIGCAPTCPLNSHYELCGSSCPSACPSLSFPFTCDTVCQEGCQCDDGFVLNGNQCVPPTGCGCHHQGHYWQSGEQFWDGEECQSLCSCNGTTGAVHCIPNSCGPQESCRVVEGEFGCHPNPHGTCSASGDPHYLTFDGKAYDFQGTCHYVLTTLCNATDGLHQFSVEAKNKPWSGLPVSVTAEVFVNVWDYQVHISRERSGVVQVNGETRNLPILLNGGNVSIYASGPRVFVSADFGLRVTYDGWSTVFISIPAHYSGKTCGLCGNFNGNPNDEFHTPSGMMVTTPDEFGTAWKVVGNYTCSDGCGSSCPQCTNELPARTQCEVIQAANGPFSFCHEEVDPAPYFNDCVFDVCVSGNEGQDLLCRAIQAYVSACQSANVRIYPWRQNTTCSKPCSQFFIFNKKRSLDCPANSHYELCGTDCGHTCASSIDASCEQAGESFWTEGCSQRCECHAPNDLRCSAVSCTPAQECTIRNGQLGCFDVMSTCTVWGDPHYITFDGAVAHFQGTCSYIITESLSHGTNETQFQVIATNNHRGNNRVSFVSAVDVYLLNHLENTYIRIGPNKRVKVNGNEVSLPTTAGTLAQVVRQGSYIVVDAIDLVVQFDGQSTLLVRIGQNRENRVTGMCGNFNSNPADDKVFPNGTAAQNDNYYGHSWKANTNQPGCGSSDDESGDGLNDCPFVDEYSALCRVITNTSGPFSDCHVHSDPQPFFTSCVYDLCLYTPANGMLCSAVSAYERTCSVLGLNIPEWRSDLHCAESDPCEQLDCTEYEWCGEKDGVYGCFCDEHHHRPNNESYVAQAPCPCRAASCFQASGFHSDALHLRDDSCTGTLQDGRLMFHFNSEDQLCGTVLRSNGTHFIYENTIQGDVDPHEGIISREKSIHLHFSCEYPLTQALSMDVGINPVESIVNKRLPSGQGHYHLRMIPFEDAGFHFPLTRNRNIEMEIDQRLYIEVQTEGVNERQISTILDSCWATPFNDASYPVRWDLIIAECPNPEDGTVEVIQNGVSTVARFSFRMFTFTNFSSIYLHCQVHLCLLSHNNCTAHCYPGYHTRVARDISIHDTAAISLGPLILKKSDVMMNTSGGSNQFASVVTLLVGLMIAKTLN</sequence>
<keyword evidence="2" id="KW-1185">Reference proteome</keyword>
<reference evidence="1" key="1">
    <citation type="submission" date="2022-04" db="EMBL/GenBank/DDBJ databases">
        <title>Jade perch genome.</title>
        <authorList>
            <person name="Chao B."/>
        </authorList>
    </citation>
    <scope>NUCLEOTIDE SEQUENCE</scope>
    <source>
        <strain evidence="1">CB-2022</strain>
    </source>
</reference>
<proteinExistence type="predicted"/>